<dbReference type="InterPro" id="IPR010425">
    <property type="entry name" value="Caps_synth_GfcC-like_C"/>
</dbReference>
<organism evidence="4 5">
    <name type="scientific">Vibrio olivae</name>
    <dbReference type="NCBI Taxonomy" id="1243002"/>
    <lineage>
        <taxon>Bacteria</taxon>
        <taxon>Pseudomonadati</taxon>
        <taxon>Pseudomonadota</taxon>
        <taxon>Gammaproteobacteria</taxon>
        <taxon>Vibrionales</taxon>
        <taxon>Vibrionaceae</taxon>
        <taxon>Vibrio</taxon>
    </lineage>
</organism>
<feature type="chain" id="PRO_5045651340" evidence="1">
    <location>
        <begin position="21"/>
        <end position="249"/>
    </location>
</feature>
<evidence type="ECO:0000259" key="3">
    <source>
        <dbReference type="Pfam" id="PF20616"/>
    </source>
</evidence>
<comment type="caution">
    <text evidence="4">The sequence shown here is derived from an EMBL/GenBank/DDBJ whole genome shotgun (WGS) entry which is preliminary data.</text>
</comment>
<gene>
    <name evidence="4" type="ORF">ACFFUV_15860</name>
</gene>
<name>A0ABV5HQK8_9VIBR</name>
<evidence type="ECO:0000259" key="2">
    <source>
        <dbReference type="Pfam" id="PF06251"/>
    </source>
</evidence>
<reference evidence="4 5" key="1">
    <citation type="submission" date="2024-09" db="EMBL/GenBank/DDBJ databases">
        <authorList>
            <person name="Sun Q."/>
            <person name="Mori K."/>
        </authorList>
    </citation>
    <scope>NUCLEOTIDE SEQUENCE [LARGE SCALE GENOMIC DNA]</scope>
    <source>
        <strain evidence="4 5">CECT 8064</strain>
    </source>
</reference>
<sequence>MFRIYALVASLLTSSACFSAAPLVIDYPQLNLSLQYPQAVRLEKALDDAQTQLSKNAYSLQDYAIANRLFNHQKQSQAEQLQRRTVSKLRVLSRGQTDLSPLLDLADQVASWNVGYRERLSLDIDEVRITPASNPMLRGHFSLIAPPRSKTITIAGLIHSPSQTQVKAGNTAADYLNNALLLPGANKSFAWLIYPDGETRQIGYAYWNDERTPVPPGSTLYIGFDAPSAKLQQLEQDIVLLIGWKKDIK</sequence>
<protein>
    <submittedName>
        <fullName evidence="4">Capsule biosynthesis GfcC family protein</fullName>
    </submittedName>
</protein>
<dbReference type="Gene3D" id="3.10.560.10">
    <property type="entry name" value="Outer membrane lipoprotein wza domain like"/>
    <property type="match status" value="1"/>
</dbReference>
<dbReference type="EMBL" id="JBHMEP010000005">
    <property type="protein sequence ID" value="MFB9136448.1"/>
    <property type="molecule type" value="Genomic_DNA"/>
</dbReference>
<keyword evidence="1" id="KW-0732">Signal</keyword>
<evidence type="ECO:0000313" key="5">
    <source>
        <dbReference type="Proteomes" id="UP001589645"/>
    </source>
</evidence>
<evidence type="ECO:0000313" key="4">
    <source>
        <dbReference type="EMBL" id="MFB9136448.1"/>
    </source>
</evidence>
<accession>A0ABV5HQK8</accession>
<dbReference type="Pfam" id="PF20616">
    <property type="entry name" value="Caps_syn_GfcC_N"/>
    <property type="match status" value="1"/>
</dbReference>
<dbReference type="RefSeq" id="WP_390194557.1">
    <property type="nucleotide sequence ID" value="NZ_JBHMEP010000005.1"/>
</dbReference>
<dbReference type="InterPro" id="IPR046459">
    <property type="entry name" value="Caps_syn_GfcC_N"/>
</dbReference>
<dbReference type="Proteomes" id="UP001589645">
    <property type="component" value="Unassembled WGS sequence"/>
</dbReference>
<dbReference type="Pfam" id="PF06251">
    <property type="entry name" value="Caps_syn_GfcC_C"/>
    <property type="match status" value="1"/>
</dbReference>
<keyword evidence="5" id="KW-1185">Reference proteome</keyword>
<evidence type="ECO:0000256" key="1">
    <source>
        <dbReference type="SAM" id="SignalP"/>
    </source>
</evidence>
<feature type="signal peptide" evidence="1">
    <location>
        <begin position="1"/>
        <end position="20"/>
    </location>
</feature>
<proteinExistence type="predicted"/>
<feature type="domain" description="Capsule biosynthesis GfcC-like N-terminal" evidence="3">
    <location>
        <begin position="31"/>
        <end position="147"/>
    </location>
</feature>
<dbReference type="PROSITE" id="PS51257">
    <property type="entry name" value="PROKAR_LIPOPROTEIN"/>
    <property type="match status" value="1"/>
</dbReference>
<dbReference type="Gene3D" id="3.10.20.700">
    <property type="match status" value="1"/>
</dbReference>
<feature type="domain" description="Capsule biosynthesis GfcC-like C-terminal" evidence="2">
    <location>
        <begin position="163"/>
        <end position="241"/>
    </location>
</feature>